<feature type="chain" id="PRO_5043336640" description="Secreted protein" evidence="2">
    <location>
        <begin position="22"/>
        <end position="109"/>
    </location>
</feature>
<protein>
    <recommendedName>
        <fullName evidence="5">Secreted protein</fullName>
    </recommendedName>
</protein>
<reference evidence="3" key="1">
    <citation type="submission" date="2022-03" db="EMBL/GenBank/DDBJ databases">
        <authorList>
            <person name="Tunstrom K."/>
        </authorList>
    </citation>
    <scope>NUCLEOTIDE SEQUENCE</scope>
</reference>
<accession>A0AAU9U923</accession>
<gene>
    <name evidence="3" type="ORF">EEDITHA_LOCUS9798</name>
</gene>
<dbReference type="EMBL" id="CAKOGL010000014">
    <property type="protein sequence ID" value="CAH2094209.1"/>
    <property type="molecule type" value="Genomic_DNA"/>
</dbReference>
<dbReference type="Proteomes" id="UP001153954">
    <property type="component" value="Unassembled WGS sequence"/>
</dbReference>
<evidence type="ECO:0000313" key="3">
    <source>
        <dbReference type="EMBL" id="CAH2094209.1"/>
    </source>
</evidence>
<keyword evidence="4" id="KW-1185">Reference proteome</keyword>
<name>A0AAU9U923_EUPED</name>
<evidence type="ECO:0000256" key="2">
    <source>
        <dbReference type="SAM" id="SignalP"/>
    </source>
</evidence>
<organism evidence="3 4">
    <name type="scientific">Euphydryas editha</name>
    <name type="common">Edith's checkerspot</name>
    <dbReference type="NCBI Taxonomy" id="104508"/>
    <lineage>
        <taxon>Eukaryota</taxon>
        <taxon>Metazoa</taxon>
        <taxon>Ecdysozoa</taxon>
        <taxon>Arthropoda</taxon>
        <taxon>Hexapoda</taxon>
        <taxon>Insecta</taxon>
        <taxon>Pterygota</taxon>
        <taxon>Neoptera</taxon>
        <taxon>Endopterygota</taxon>
        <taxon>Lepidoptera</taxon>
        <taxon>Glossata</taxon>
        <taxon>Ditrysia</taxon>
        <taxon>Papilionoidea</taxon>
        <taxon>Nymphalidae</taxon>
        <taxon>Nymphalinae</taxon>
        <taxon>Euphydryas</taxon>
    </lineage>
</organism>
<dbReference type="AlphaFoldDB" id="A0AAU9U923"/>
<feature type="region of interest" description="Disordered" evidence="1">
    <location>
        <begin position="88"/>
        <end position="109"/>
    </location>
</feature>
<sequence>MSTTLVRCLVALLFVLTEVLTNPLSIIPPDHPPLTAELSSRVAAHASRLQEPKDPRLPIPTPQDLEAIRKVAQVLVMLGEQVIPALISGAGSENGSSTTEIPNDLVDKN</sequence>
<evidence type="ECO:0000313" key="4">
    <source>
        <dbReference type="Proteomes" id="UP001153954"/>
    </source>
</evidence>
<proteinExistence type="predicted"/>
<keyword evidence="2" id="KW-0732">Signal</keyword>
<evidence type="ECO:0000256" key="1">
    <source>
        <dbReference type="SAM" id="MobiDB-lite"/>
    </source>
</evidence>
<evidence type="ECO:0008006" key="5">
    <source>
        <dbReference type="Google" id="ProtNLM"/>
    </source>
</evidence>
<feature type="compositionally biased region" description="Polar residues" evidence="1">
    <location>
        <begin position="91"/>
        <end position="101"/>
    </location>
</feature>
<feature type="signal peptide" evidence="2">
    <location>
        <begin position="1"/>
        <end position="21"/>
    </location>
</feature>
<comment type="caution">
    <text evidence="3">The sequence shown here is derived from an EMBL/GenBank/DDBJ whole genome shotgun (WGS) entry which is preliminary data.</text>
</comment>